<evidence type="ECO:0000313" key="6">
    <source>
        <dbReference type="EMBL" id="AEE51415.1"/>
    </source>
</evidence>
<dbReference type="PANTHER" id="PTHR42693:SF53">
    <property type="entry name" value="ENDO-4-O-SULFATASE"/>
    <property type="match status" value="1"/>
</dbReference>
<evidence type="ECO:0000256" key="1">
    <source>
        <dbReference type="ARBA" id="ARBA00008779"/>
    </source>
</evidence>
<evidence type="ECO:0000256" key="4">
    <source>
        <dbReference type="ARBA" id="ARBA00022837"/>
    </source>
</evidence>
<keyword evidence="3 6" id="KW-0378">Hydrolase</keyword>
<dbReference type="RefSeq" id="WP_013765955.1">
    <property type="nucleotide sequence ID" value="NC_015510.1"/>
</dbReference>
<dbReference type="SUPFAM" id="SSF53649">
    <property type="entry name" value="Alkaline phosphatase-like"/>
    <property type="match status" value="1"/>
</dbReference>
<dbReference type="Pfam" id="PF00884">
    <property type="entry name" value="Sulfatase"/>
    <property type="match status" value="1"/>
</dbReference>
<proteinExistence type="inferred from homology"/>
<dbReference type="Proteomes" id="UP000008461">
    <property type="component" value="Chromosome"/>
</dbReference>
<dbReference type="AlphaFoldDB" id="F4KXQ4"/>
<keyword evidence="4" id="KW-0106">Calcium</keyword>
<dbReference type="HOGENOM" id="CLU_006332_10_4_10"/>
<gene>
    <name evidence="6" type="ordered locus">Halhy_3561</name>
</gene>
<sequence length="464" mass="51820">MKKYWLLAWLCCLSQMIWGQKALPNIIYILADDLGYADLGCFGSKRIKTPNLDQMAAEGIKLTRHYSTGVCAPSRACLMTGRHLGHCEIRGNRQAANGYGQLPLSDTAITVAMLLKKAGYATALVGKWGLGEPGTSGDPSKKGFDQYFGYTDQVLAHNHFPEYLLRNGEKVFLKNEVQYQAPNSWAKGRGSVSAKKVEFSQDYFSQEVASFITRHRKQPFFLYYTPIIPHDNGEAPAGEQIESPTTEPYTQMPWSEDEKRYAASITYLDREIGKLLAQLKKEGLDKKTLVVFVSDNGPKQRDAFESTGGLRGKKRDMYEGGIRVPFIARWPGKIKAGTVNETPTALWDFLPTACALAGIRSPATDGISFLHLLRGKAAPSREYLYWELFDGGDKQAVLMGTWKAIRNGLKVGESLPPIELYNLATDPQEQNNVAAQQPDILKKMEEIMRSARFPSKTFPLPMDR</sequence>
<feature type="domain" description="Sulfatase N-terminal" evidence="5">
    <location>
        <begin position="24"/>
        <end position="359"/>
    </location>
</feature>
<evidence type="ECO:0000259" key="5">
    <source>
        <dbReference type="Pfam" id="PF00884"/>
    </source>
</evidence>
<dbReference type="InterPro" id="IPR000917">
    <property type="entry name" value="Sulfatase_N"/>
</dbReference>
<keyword evidence="2" id="KW-0479">Metal-binding</keyword>
<comment type="similarity">
    <text evidence="1">Belongs to the sulfatase family.</text>
</comment>
<protein>
    <submittedName>
        <fullName evidence="6">Cerebroside-sulfatase</fullName>
        <ecNumber evidence="6">3.1.6.8</ecNumber>
    </submittedName>
</protein>
<name>F4KXQ4_HALH1</name>
<dbReference type="PANTHER" id="PTHR42693">
    <property type="entry name" value="ARYLSULFATASE FAMILY MEMBER"/>
    <property type="match status" value="1"/>
</dbReference>
<accession>F4KXQ4</accession>
<reference evidence="6 7" key="1">
    <citation type="journal article" date="2011" name="Stand. Genomic Sci.">
        <title>Complete genome sequence of Haliscomenobacter hydrossis type strain (O).</title>
        <authorList>
            <consortium name="US DOE Joint Genome Institute (JGI-PGF)"/>
            <person name="Daligault H."/>
            <person name="Lapidus A."/>
            <person name="Zeytun A."/>
            <person name="Nolan M."/>
            <person name="Lucas S."/>
            <person name="Del Rio T.G."/>
            <person name="Tice H."/>
            <person name="Cheng J.F."/>
            <person name="Tapia R."/>
            <person name="Han C."/>
            <person name="Goodwin L."/>
            <person name="Pitluck S."/>
            <person name="Liolios K."/>
            <person name="Pagani I."/>
            <person name="Ivanova N."/>
            <person name="Huntemann M."/>
            <person name="Mavromatis K."/>
            <person name="Mikhailova N."/>
            <person name="Pati A."/>
            <person name="Chen A."/>
            <person name="Palaniappan K."/>
            <person name="Land M."/>
            <person name="Hauser L."/>
            <person name="Brambilla E.M."/>
            <person name="Rohde M."/>
            <person name="Verbarg S."/>
            <person name="Goker M."/>
            <person name="Bristow J."/>
            <person name="Eisen J.A."/>
            <person name="Markowitz V."/>
            <person name="Hugenholtz P."/>
            <person name="Kyrpides N.C."/>
            <person name="Klenk H.P."/>
            <person name="Woyke T."/>
        </authorList>
    </citation>
    <scope>NUCLEOTIDE SEQUENCE [LARGE SCALE GENOMIC DNA]</scope>
    <source>
        <strain evidence="7">ATCC 27775 / DSM 1100 / LMG 10767 / O</strain>
    </source>
</reference>
<dbReference type="eggNOG" id="COG3119">
    <property type="taxonomic scope" value="Bacteria"/>
</dbReference>
<dbReference type="CDD" id="cd16145">
    <property type="entry name" value="ARS_like"/>
    <property type="match status" value="1"/>
</dbReference>
<dbReference type="InterPro" id="IPR017850">
    <property type="entry name" value="Alkaline_phosphatase_core_sf"/>
</dbReference>
<reference key="2">
    <citation type="submission" date="2011-04" db="EMBL/GenBank/DDBJ databases">
        <title>Complete sequence of chromosome of Haliscomenobacter hydrossis DSM 1100.</title>
        <authorList>
            <consortium name="US DOE Joint Genome Institute (JGI-PGF)"/>
            <person name="Lucas S."/>
            <person name="Han J."/>
            <person name="Lapidus A."/>
            <person name="Bruce D."/>
            <person name="Goodwin L."/>
            <person name="Pitluck S."/>
            <person name="Peters L."/>
            <person name="Kyrpides N."/>
            <person name="Mavromatis K."/>
            <person name="Ivanova N."/>
            <person name="Ovchinnikova G."/>
            <person name="Pagani I."/>
            <person name="Daligault H."/>
            <person name="Detter J.C."/>
            <person name="Han C."/>
            <person name="Land M."/>
            <person name="Hauser L."/>
            <person name="Markowitz V."/>
            <person name="Cheng J.-F."/>
            <person name="Hugenholtz P."/>
            <person name="Woyke T."/>
            <person name="Wu D."/>
            <person name="Verbarg S."/>
            <person name="Frueling A."/>
            <person name="Brambilla E."/>
            <person name="Klenk H.-P."/>
            <person name="Eisen J.A."/>
        </authorList>
    </citation>
    <scope>NUCLEOTIDE SEQUENCE</scope>
    <source>
        <strain>DSM 1100</strain>
    </source>
</reference>
<dbReference type="STRING" id="760192.Halhy_3561"/>
<dbReference type="EC" id="3.1.6.8" evidence="6"/>
<dbReference type="OrthoDB" id="9764377at2"/>
<keyword evidence="7" id="KW-1185">Reference proteome</keyword>
<dbReference type="PROSITE" id="PS00523">
    <property type="entry name" value="SULFATASE_1"/>
    <property type="match status" value="1"/>
</dbReference>
<dbReference type="Gene3D" id="3.40.720.10">
    <property type="entry name" value="Alkaline Phosphatase, subunit A"/>
    <property type="match status" value="1"/>
</dbReference>
<organism evidence="6 7">
    <name type="scientific">Haliscomenobacter hydrossis (strain ATCC 27775 / DSM 1100 / LMG 10767 / O)</name>
    <dbReference type="NCBI Taxonomy" id="760192"/>
    <lineage>
        <taxon>Bacteria</taxon>
        <taxon>Pseudomonadati</taxon>
        <taxon>Bacteroidota</taxon>
        <taxon>Saprospiria</taxon>
        <taxon>Saprospirales</taxon>
        <taxon>Haliscomenobacteraceae</taxon>
        <taxon>Haliscomenobacter</taxon>
    </lineage>
</organism>
<dbReference type="GO" id="GO:0004098">
    <property type="term" value="F:cerebroside-sulfatase activity"/>
    <property type="evidence" value="ECO:0007669"/>
    <property type="project" value="UniProtKB-EC"/>
</dbReference>
<evidence type="ECO:0000256" key="2">
    <source>
        <dbReference type="ARBA" id="ARBA00022723"/>
    </source>
</evidence>
<evidence type="ECO:0000313" key="7">
    <source>
        <dbReference type="Proteomes" id="UP000008461"/>
    </source>
</evidence>
<dbReference type="Gene3D" id="3.30.1120.10">
    <property type="match status" value="1"/>
</dbReference>
<evidence type="ECO:0000256" key="3">
    <source>
        <dbReference type="ARBA" id="ARBA00022801"/>
    </source>
</evidence>
<dbReference type="KEGG" id="hhy:Halhy_3561"/>
<dbReference type="GO" id="GO:0004065">
    <property type="term" value="F:arylsulfatase activity"/>
    <property type="evidence" value="ECO:0007669"/>
    <property type="project" value="TreeGrafter"/>
</dbReference>
<dbReference type="InterPro" id="IPR024607">
    <property type="entry name" value="Sulfatase_CS"/>
</dbReference>
<dbReference type="InterPro" id="IPR050738">
    <property type="entry name" value="Sulfatase"/>
</dbReference>
<dbReference type="EMBL" id="CP002691">
    <property type="protein sequence ID" value="AEE51415.1"/>
    <property type="molecule type" value="Genomic_DNA"/>
</dbReference>
<dbReference type="GO" id="GO:0046872">
    <property type="term" value="F:metal ion binding"/>
    <property type="evidence" value="ECO:0007669"/>
    <property type="project" value="UniProtKB-KW"/>
</dbReference>